<gene>
    <name evidence="1" type="ORF">CGI_10006084</name>
</gene>
<name>K1P9E2_MAGGI</name>
<proteinExistence type="predicted"/>
<dbReference type="InParanoid" id="K1P9E2"/>
<sequence>MDKNIPLLICPTYIAENGNGDICVSDVRAVVVTDAGGMLRFRYQGNTRGSNFDPYGICCDSWCTIIVADMKNDKIHVLDTEEAGSICSSKYRRRVFCFKKTCSFYLKLLPVDLLPLPSREQKRLENNMADDGGFTNVNVTLGNGKLVSVQVSPELFGHFTSSGSLQTWHGYADIILNQNIAVSLLECPSKEKNQCIETDDKFEEENLSDPIQIDKDEEAGPSSPKRICKDDNDNEEKETQSQQMIDRVIAQTITNAFSQVNFNDILLKKILIQQH</sequence>
<dbReference type="Gene3D" id="2.120.10.30">
    <property type="entry name" value="TolB, C-terminal domain"/>
    <property type="match status" value="1"/>
</dbReference>
<evidence type="ECO:0000313" key="1">
    <source>
        <dbReference type="EMBL" id="EKC20397.1"/>
    </source>
</evidence>
<dbReference type="SUPFAM" id="SSF101898">
    <property type="entry name" value="NHL repeat"/>
    <property type="match status" value="1"/>
</dbReference>
<accession>K1P9E2</accession>
<reference evidence="1" key="1">
    <citation type="journal article" date="2012" name="Nature">
        <title>The oyster genome reveals stress adaptation and complexity of shell formation.</title>
        <authorList>
            <person name="Zhang G."/>
            <person name="Fang X."/>
            <person name="Guo X."/>
            <person name="Li L."/>
            <person name="Luo R."/>
            <person name="Xu F."/>
            <person name="Yang P."/>
            <person name="Zhang L."/>
            <person name="Wang X."/>
            <person name="Qi H."/>
            <person name="Xiong Z."/>
            <person name="Que H."/>
            <person name="Xie Y."/>
            <person name="Holland P.W."/>
            <person name="Paps J."/>
            <person name="Zhu Y."/>
            <person name="Wu F."/>
            <person name="Chen Y."/>
            <person name="Wang J."/>
            <person name="Peng C."/>
            <person name="Meng J."/>
            <person name="Yang L."/>
            <person name="Liu J."/>
            <person name="Wen B."/>
            <person name="Zhang N."/>
            <person name="Huang Z."/>
            <person name="Zhu Q."/>
            <person name="Feng Y."/>
            <person name="Mount A."/>
            <person name="Hedgecock D."/>
            <person name="Xu Z."/>
            <person name="Liu Y."/>
            <person name="Domazet-Loso T."/>
            <person name="Du Y."/>
            <person name="Sun X."/>
            <person name="Zhang S."/>
            <person name="Liu B."/>
            <person name="Cheng P."/>
            <person name="Jiang X."/>
            <person name="Li J."/>
            <person name="Fan D."/>
            <person name="Wang W."/>
            <person name="Fu W."/>
            <person name="Wang T."/>
            <person name="Wang B."/>
            <person name="Zhang J."/>
            <person name="Peng Z."/>
            <person name="Li Y."/>
            <person name="Li N."/>
            <person name="Wang J."/>
            <person name="Chen M."/>
            <person name="He Y."/>
            <person name="Tan F."/>
            <person name="Song X."/>
            <person name="Zheng Q."/>
            <person name="Huang R."/>
            <person name="Yang H."/>
            <person name="Du X."/>
            <person name="Chen L."/>
            <person name="Yang M."/>
            <person name="Gaffney P.M."/>
            <person name="Wang S."/>
            <person name="Luo L."/>
            <person name="She Z."/>
            <person name="Ming Y."/>
            <person name="Huang W."/>
            <person name="Zhang S."/>
            <person name="Huang B."/>
            <person name="Zhang Y."/>
            <person name="Qu T."/>
            <person name="Ni P."/>
            <person name="Miao G."/>
            <person name="Wang J."/>
            <person name="Wang Q."/>
            <person name="Steinberg C.E."/>
            <person name="Wang H."/>
            <person name="Li N."/>
            <person name="Qian L."/>
            <person name="Zhang G."/>
            <person name="Li Y."/>
            <person name="Yang H."/>
            <person name="Liu X."/>
            <person name="Wang J."/>
            <person name="Yin Y."/>
            <person name="Wang J."/>
        </authorList>
    </citation>
    <scope>NUCLEOTIDE SEQUENCE [LARGE SCALE GENOMIC DNA]</scope>
    <source>
        <strain evidence="1">05x7-T-G4-1.051#20</strain>
    </source>
</reference>
<dbReference type="HOGENOM" id="CLU_1012837_0_0_1"/>
<protein>
    <submittedName>
        <fullName evidence="1">Uncharacterized protein</fullName>
    </submittedName>
</protein>
<dbReference type="EMBL" id="JH815843">
    <property type="protein sequence ID" value="EKC20397.1"/>
    <property type="molecule type" value="Genomic_DNA"/>
</dbReference>
<dbReference type="InterPro" id="IPR011042">
    <property type="entry name" value="6-blade_b-propeller_TolB-like"/>
</dbReference>
<dbReference type="AlphaFoldDB" id="K1P9E2"/>
<organism evidence="1">
    <name type="scientific">Magallana gigas</name>
    <name type="common">Pacific oyster</name>
    <name type="synonym">Crassostrea gigas</name>
    <dbReference type="NCBI Taxonomy" id="29159"/>
    <lineage>
        <taxon>Eukaryota</taxon>
        <taxon>Metazoa</taxon>
        <taxon>Spiralia</taxon>
        <taxon>Lophotrochozoa</taxon>
        <taxon>Mollusca</taxon>
        <taxon>Bivalvia</taxon>
        <taxon>Autobranchia</taxon>
        <taxon>Pteriomorphia</taxon>
        <taxon>Ostreida</taxon>
        <taxon>Ostreoidea</taxon>
        <taxon>Ostreidae</taxon>
        <taxon>Magallana</taxon>
    </lineage>
</organism>